<dbReference type="GO" id="GO:0061685">
    <property type="term" value="F:diphthine methylesterase activity"/>
    <property type="evidence" value="ECO:0007669"/>
    <property type="project" value="UniProtKB-EC"/>
</dbReference>
<keyword evidence="3" id="KW-0677">Repeat</keyword>
<sequence length="380" mass="42285">MATTLQVIDTEYSADSVEWCPLNGLKDILLCGTYQLQESQQNDAAEENAKQSQTRVGRLYLHRLEGDPESQTLKNVSSTDMPGILDIKWCTVPIDEQSVFGLVTSVGELQVYKLKSTAVEDGIEQLSVSSLGDDILGLSLDWSNKVSKSSSPRIACSSSDGRITVYQLTNSDVLELSSWNAHGFEAWITAFNYWNENIVYSGGDDCKLKGWDLRQSTEIPAFVSKRHSMGVCSVQSCHLKPNILCTGSYDENLLVWDDRNMKSPLSETSLGGGVWRIKWEPHSADLILTATMYNGFHVLDARDLSGDSLPILCHYKEHSSIAYGADWCFKDSHRKTVSLGDDDQLPSPSRTGAIDDGRTIATCSFYDHCLHLWNYKENIS</sequence>
<dbReference type="SUPFAM" id="SSF50978">
    <property type="entry name" value="WD40 repeat-like"/>
    <property type="match status" value="1"/>
</dbReference>
<dbReference type="PANTHER" id="PTHR46042">
    <property type="entry name" value="DIPHTHINE METHYLTRANSFERASE"/>
    <property type="match status" value="1"/>
</dbReference>
<dbReference type="AlphaFoldDB" id="A0AA88XSH2"/>
<dbReference type="EC" id="3.1.1.97" evidence="6"/>
<evidence type="ECO:0000256" key="3">
    <source>
        <dbReference type="ARBA" id="ARBA00022737"/>
    </source>
</evidence>
<dbReference type="InterPro" id="IPR036322">
    <property type="entry name" value="WD40_repeat_dom_sf"/>
</dbReference>
<evidence type="ECO:0000256" key="4">
    <source>
        <dbReference type="ARBA" id="ARBA00022801"/>
    </source>
</evidence>
<name>A0AA88XSH2_PINIB</name>
<evidence type="ECO:0000313" key="9">
    <source>
        <dbReference type="Proteomes" id="UP001186944"/>
    </source>
</evidence>
<proteinExistence type="inferred from homology"/>
<dbReference type="InterPro" id="IPR015943">
    <property type="entry name" value="WD40/YVTN_repeat-like_dom_sf"/>
</dbReference>
<reference evidence="8" key="1">
    <citation type="submission" date="2019-08" db="EMBL/GenBank/DDBJ databases">
        <title>The improved chromosome-level genome for the pearl oyster Pinctada fucata martensii using PacBio sequencing and Hi-C.</title>
        <authorList>
            <person name="Zheng Z."/>
        </authorList>
    </citation>
    <scope>NUCLEOTIDE SEQUENCE</scope>
    <source>
        <strain evidence="8">ZZ-2019</strain>
        <tissue evidence="8">Adductor muscle</tissue>
    </source>
</reference>
<evidence type="ECO:0000256" key="5">
    <source>
        <dbReference type="ARBA" id="ARBA00038092"/>
    </source>
</evidence>
<dbReference type="Pfam" id="PF00400">
    <property type="entry name" value="WD40"/>
    <property type="match status" value="1"/>
</dbReference>
<dbReference type="GO" id="GO:0005737">
    <property type="term" value="C:cytoplasm"/>
    <property type="evidence" value="ECO:0007669"/>
    <property type="project" value="TreeGrafter"/>
</dbReference>
<evidence type="ECO:0000256" key="1">
    <source>
        <dbReference type="ARBA" id="ARBA00005156"/>
    </source>
</evidence>
<comment type="caution">
    <text evidence="8">The sequence shown here is derived from an EMBL/GenBank/DDBJ whole genome shotgun (WGS) entry which is preliminary data.</text>
</comment>
<keyword evidence="4" id="KW-0378">Hydrolase</keyword>
<dbReference type="Proteomes" id="UP001186944">
    <property type="component" value="Unassembled WGS sequence"/>
</dbReference>
<dbReference type="PANTHER" id="PTHR46042:SF1">
    <property type="entry name" value="DIPHTHINE METHYLTRANSFERASE"/>
    <property type="match status" value="1"/>
</dbReference>
<organism evidence="8 9">
    <name type="scientific">Pinctada imbricata</name>
    <name type="common">Atlantic pearl-oyster</name>
    <name type="synonym">Pinctada martensii</name>
    <dbReference type="NCBI Taxonomy" id="66713"/>
    <lineage>
        <taxon>Eukaryota</taxon>
        <taxon>Metazoa</taxon>
        <taxon>Spiralia</taxon>
        <taxon>Lophotrochozoa</taxon>
        <taxon>Mollusca</taxon>
        <taxon>Bivalvia</taxon>
        <taxon>Autobranchia</taxon>
        <taxon>Pteriomorphia</taxon>
        <taxon>Pterioida</taxon>
        <taxon>Pterioidea</taxon>
        <taxon>Pteriidae</taxon>
        <taxon>Pinctada</taxon>
    </lineage>
</organism>
<comment type="catalytic activity">
    <reaction evidence="7">
        <text>diphthine methyl ester-[translation elongation factor 2] + H2O = diphthine-[translation elongation factor 2] + methanol + H(+)</text>
        <dbReference type="Rhea" id="RHEA:42656"/>
        <dbReference type="Rhea" id="RHEA-COMP:10172"/>
        <dbReference type="Rhea" id="RHEA-COMP:10173"/>
        <dbReference type="ChEBI" id="CHEBI:15377"/>
        <dbReference type="ChEBI" id="CHEBI:15378"/>
        <dbReference type="ChEBI" id="CHEBI:17790"/>
        <dbReference type="ChEBI" id="CHEBI:79005"/>
        <dbReference type="ChEBI" id="CHEBI:82696"/>
        <dbReference type="EC" id="3.1.1.97"/>
    </reaction>
</comment>
<keyword evidence="9" id="KW-1185">Reference proteome</keyword>
<evidence type="ECO:0000256" key="7">
    <source>
        <dbReference type="ARBA" id="ARBA00047551"/>
    </source>
</evidence>
<dbReference type="Gene3D" id="2.130.10.10">
    <property type="entry name" value="YVTN repeat-like/Quinoprotein amine dehydrogenase"/>
    <property type="match status" value="1"/>
</dbReference>
<evidence type="ECO:0000313" key="8">
    <source>
        <dbReference type="EMBL" id="KAK3091025.1"/>
    </source>
</evidence>
<evidence type="ECO:0000256" key="2">
    <source>
        <dbReference type="ARBA" id="ARBA00022574"/>
    </source>
</evidence>
<dbReference type="SMART" id="SM00320">
    <property type="entry name" value="WD40"/>
    <property type="match status" value="4"/>
</dbReference>
<keyword evidence="2" id="KW-0853">WD repeat</keyword>
<comment type="pathway">
    <text evidence="1">Protein modification; peptidyl-diphthamide biosynthesis.</text>
</comment>
<evidence type="ECO:0000256" key="6">
    <source>
        <dbReference type="ARBA" id="ARBA00039131"/>
    </source>
</evidence>
<gene>
    <name evidence="8" type="ORF">FSP39_016585</name>
</gene>
<protein>
    <recommendedName>
        <fullName evidence="6">methylated diphthine methylhydrolase</fullName>
        <ecNumber evidence="6">3.1.1.97</ecNumber>
    </recommendedName>
</protein>
<dbReference type="InterPro" id="IPR052415">
    <property type="entry name" value="Diphthine_MTase"/>
</dbReference>
<dbReference type="EMBL" id="VSWD01000010">
    <property type="protein sequence ID" value="KAK3091025.1"/>
    <property type="molecule type" value="Genomic_DNA"/>
</dbReference>
<comment type="similarity">
    <text evidence="5">Belongs to the DPH7 family.</text>
</comment>
<accession>A0AA88XSH2</accession>
<dbReference type="InterPro" id="IPR001680">
    <property type="entry name" value="WD40_rpt"/>
</dbReference>
<dbReference type="GO" id="GO:0017183">
    <property type="term" value="P:protein histidyl modification to diphthamide"/>
    <property type="evidence" value="ECO:0007669"/>
    <property type="project" value="TreeGrafter"/>
</dbReference>